<dbReference type="InterPro" id="IPR029044">
    <property type="entry name" value="Nucleotide-diphossugar_trans"/>
</dbReference>
<dbReference type="Pfam" id="PF00535">
    <property type="entry name" value="Glycos_transf_2"/>
    <property type="match status" value="1"/>
</dbReference>
<dbReference type="RefSeq" id="WP_150939907.1">
    <property type="nucleotide sequence ID" value="NZ_WAAT01000050.1"/>
</dbReference>
<keyword evidence="3" id="KW-1185">Reference proteome</keyword>
<dbReference type="CDD" id="cd06433">
    <property type="entry name" value="GT_2_WfgS_like"/>
    <property type="match status" value="1"/>
</dbReference>
<reference evidence="2 3" key="1">
    <citation type="submission" date="2019-09" db="EMBL/GenBank/DDBJ databases">
        <authorList>
            <person name="Cao W.R."/>
        </authorList>
    </citation>
    <scope>NUCLEOTIDE SEQUENCE [LARGE SCALE GENOMIC DNA]</scope>
    <source>
        <strain evidence="2 3">B1N29</strain>
    </source>
</reference>
<dbReference type="AlphaFoldDB" id="A0A6N6MBG9"/>
<accession>A0A6N6MBG9</accession>
<sequence>MLISIITINYNDLEGLKKTMTSVLSQTFKDVEYIVIDGGSTDGSKDYIKSHEDDLAYWVSEPDSGIYNAMNKGIDQVTGDYVLFLNSGDYLVDQFVLKKFIAFNPVEDLVYGNTLIVINGELVLKKMAESINSIAKCLTNTINHQTIFYNKRLFDDGSRYDCTYKICSDWVFTNNAIIFKNASSRHIDLEIPVYDTNGVSGSIELRVKDRKRYLETNFDSHFLNLLKDYNQLNTDYTKFKNNKWILRMLKIKRIYTKIVKKR</sequence>
<dbReference type="PANTHER" id="PTHR22916:SF67">
    <property type="entry name" value="COLANIC ACID BIOSYNTHESIS GLYCOSYL TRANSFERASE WCAE-RELATED"/>
    <property type="match status" value="1"/>
</dbReference>
<dbReference type="PANTHER" id="PTHR22916">
    <property type="entry name" value="GLYCOSYLTRANSFERASE"/>
    <property type="match status" value="1"/>
</dbReference>
<dbReference type="Proteomes" id="UP000441333">
    <property type="component" value="Unassembled WGS sequence"/>
</dbReference>
<comment type="caution">
    <text evidence="2">The sequence shown here is derived from an EMBL/GenBank/DDBJ whole genome shotgun (WGS) entry which is preliminary data.</text>
</comment>
<keyword evidence="2" id="KW-0808">Transferase</keyword>
<evidence type="ECO:0000259" key="1">
    <source>
        <dbReference type="Pfam" id="PF00535"/>
    </source>
</evidence>
<dbReference type="Gene3D" id="3.90.550.10">
    <property type="entry name" value="Spore Coat Polysaccharide Biosynthesis Protein SpsA, Chain A"/>
    <property type="match status" value="1"/>
</dbReference>
<name>A0A6N6MBG9_9FLAO</name>
<dbReference type="InterPro" id="IPR001173">
    <property type="entry name" value="Glyco_trans_2-like"/>
</dbReference>
<evidence type="ECO:0000313" key="3">
    <source>
        <dbReference type="Proteomes" id="UP000441333"/>
    </source>
</evidence>
<gene>
    <name evidence="2" type="ORF">F6U93_11405</name>
</gene>
<organism evidence="2 3">
    <name type="scientific">Pseudotamlana haliotis</name>
    <dbReference type="NCBI Taxonomy" id="2614804"/>
    <lineage>
        <taxon>Bacteria</taxon>
        <taxon>Pseudomonadati</taxon>
        <taxon>Bacteroidota</taxon>
        <taxon>Flavobacteriia</taxon>
        <taxon>Flavobacteriales</taxon>
        <taxon>Flavobacteriaceae</taxon>
        <taxon>Pseudotamlana</taxon>
    </lineage>
</organism>
<proteinExistence type="predicted"/>
<dbReference type="GO" id="GO:0016758">
    <property type="term" value="F:hexosyltransferase activity"/>
    <property type="evidence" value="ECO:0007669"/>
    <property type="project" value="UniProtKB-ARBA"/>
</dbReference>
<protein>
    <submittedName>
        <fullName evidence="2">Glycosyltransferase</fullName>
    </submittedName>
</protein>
<feature type="domain" description="Glycosyltransferase 2-like" evidence="1">
    <location>
        <begin position="4"/>
        <end position="102"/>
    </location>
</feature>
<dbReference type="EMBL" id="WAAT01000050">
    <property type="protein sequence ID" value="KAB1067021.1"/>
    <property type="molecule type" value="Genomic_DNA"/>
</dbReference>
<dbReference type="SUPFAM" id="SSF53448">
    <property type="entry name" value="Nucleotide-diphospho-sugar transferases"/>
    <property type="match status" value="1"/>
</dbReference>
<evidence type="ECO:0000313" key="2">
    <source>
        <dbReference type="EMBL" id="KAB1067021.1"/>
    </source>
</evidence>